<dbReference type="InterPro" id="IPR050206">
    <property type="entry name" value="FtsK/SpoIIIE/SftA"/>
</dbReference>
<evidence type="ECO:0000256" key="4">
    <source>
        <dbReference type="ARBA" id="ARBA00023125"/>
    </source>
</evidence>
<keyword evidence="2 6" id="KW-0547">Nucleotide-binding</keyword>
<dbReference type="InterPro" id="IPR036390">
    <property type="entry name" value="WH_DNA-bd_sf"/>
</dbReference>
<dbReference type="PROSITE" id="PS50901">
    <property type="entry name" value="FTSK"/>
    <property type="match status" value="1"/>
</dbReference>
<organism evidence="8 9">
    <name type="scientific">Canicola haemoglobinophilus</name>
    <dbReference type="NCBI Taxonomy" id="733"/>
    <lineage>
        <taxon>Bacteria</taxon>
        <taxon>Pseudomonadati</taxon>
        <taxon>Pseudomonadota</taxon>
        <taxon>Gammaproteobacteria</taxon>
        <taxon>Pasteurellales</taxon>
        <taxon>Pasteurellaceae</taxon>
        <taxon>Canicola</taxon>
    </lineage>
</organism>
<comment type="function">
    <text evidence="5">Essential cell division protein that coordinates cell division and chromosome segregation. The N-terminus is involved in assembly of the cell-division machinery. The C-terminus functions as a DNA motor that moves dsDNA in an ATP-dependent manner towards the dif recombination site, which is located within the replication terminus region. Translocation stops specifically at Xer-dif sites, where FtsK interacts with the Xer recombinase, allowing activation of chromosome unlinking by recombination. FtsK orienting polar sequences (KOPS) guide the direction of DNA translocation. FtsK can remove proteins from DNA as it translocates, but translocation stops specifically at XerCD-dif site, thereby preventing removal of XerC and XerD from dif.</text>
</comment>
<dbReference type="STRING" id="733.B0186_06040"/>
<dbReference type="Gene3D" id="3.40.50.300">
    <property type="entry name" value="P-loop containing nucleotide triphosphate hydrolases"/>
    <property type="match status" value="1"/>
</dbReference>
<dbReference type="PANTHER" id="PTHR22683:SF41">
    <property type="entry name" value="DNA TRANSLOCASE FTSK"/>
    <property type="match status" value="1"/>
</dbReference>
<keyword evidence="9" id="KW-1185">Reference proteome</keyword>
<dbReference type="SUPFAM" id="SSF52540">
    <property type="entry name" value="P-loop containing nucleoside triphosphate hydrolases"/>
    <property type="match status" value="1"/>
</dbReference>
<gene>
    <name evidence="8" type="primary">ftsK_1</name>
    <name evidence="8" type="ORF">NCTC1659_00683</name>
</gene>
<sequence length="447" mass="51404">MNKENYNNIIFYSDSQINRAKEIQAFYESKDINIEFRSITSYLNFKSYTFVKNESTHLSHIKEFLFELTHHLNLKVIRVVSDNDTHISFELHNKKSKVYNFLTAIEDEKFQNPQEMQLPVLLGERKGAFVIDLAKTPHLLIGGSTGSGKSVFINSLLLSLLYHHSPETLKLVLIDPKVVEFSIYNDIPHLLYPVITDQHYVNSALAWCIEEMERRYELLSKAMVRNIEQYNDKVKSSEKLPYIVVIIDEFADLMLSKHKDKFEELVVRLARKARATNIHLIMAAQRLTYDVITDVIKANIPSRIAFTVATEPGSRLILDNEGAECLIGLGDFLFLGAGATKPIRLQAPLLSDDDVARITDELRKQGHSKYIDLSKYLPPKEEIQYSDSELDPLFDEAVQFIRETNILYTSAMQRHFRIEFKRAAVIMDQLEQKGIVSAMNNGKRTLL</sequence>
<evidence type="ECO:0000256" key="1">
    <source>
        <dbReference type="ARBA" id="ARBA00020887"/>
    </source>
</evidence>
<dbReference type="Pfam" id="PF09397">
    <property type="entry name" value="FtsK_gamma"/>
    <property type="match status" value="1"/>
</dbReference>
<evidence type="ECO:0000313" key="8">
    <source>
        <dbReference type="EMBL" id="STO59434.1"/>
    </source>
</evidence>
<evidence type="ECO:0000256" key="3">
    <source>
        <dbReference type="ARBA" id="ARBA00022840"/>
    </source>
</evidence>
<evidence type="ECO:0000256" key="6">
    <source>
        <dbReference type="PROSITE-ProRule" id="PRU00289"/>
    </source>
</evidence>
<dbReference type="Proteomes" id="UP000254329">
    <property type="component" value="Unassembled WGS sequence"/>
</dbReference>
<dbReference type="SMART" id="SM00843">
    <property type="entry name" value="Ftsk_gamma"/>
    <property type="match status" value="1"/>
</dbReference>
<name>A0A1V4B0Y2_9PAST</name>
<dbReference type="InterPro" id="IPR036388">
    <property type="entry name" value="WH-like_DNA-bd_sf"/>
</dbReference>
<dbReference type="PANTHER" id="PTHR22683">
    <property type="entry name" value="SPORULATION PROTEIN RELATED"/>
    <property type="match status" value="1"/>
</dbReference>
<dbReference type="EMBL" id="UGHF01000001">
    <property type="protein sequence ID" value="STO59434.1"/>
    <property type="molecule type" value="Genomic_DNA"/>
</dbReference>
<dbReference type="InterPro" id="IPR002543">
    <property type="entry name" value="FtsK_dom"/>
</dbReference>
<accession>A0A1V4B0Y2</accession>
<proteinExistence type="predicted"/>
<dbReference type="InterPro" id="IPR003593">
    <property type="entry name" value="AAA+_ATPase"/>
</dbReference>
<dbReference type="AlphaFoldDB" id="A0A1V4B0Y2"/>
<dbReference type="RefSeq" id="WP_078218472.1">
    <property type="nucleotide sequence ID" value="NZ_MUXZ01000017.1"/>
</dbReference>
<dbReference type="SMART" id="SM00382">
    <property type="entry name" value="AAA"/>
    <property type="match status" value="1"/>
</dbReference>
<dbReference type="GO" id="GO:0003677">
    <property type="term" value="F:DNA binding"/>
    <property type="evidence" value="ECO:0007669"/>
    <property type="project" value="UniProtKB-KW"/>
</dbReference>
<protein>
    <recommendedName>
        <fullName evidence="1">DNA translocase FtsK</fullName>
    </recommendedName>
</protein>
<dbReference type="GO" id="GO:0005524">
    <property type="term" value="F:ATP binding"/>
    <property type="evidence" value="ECO:0007669"/>
    <property type="project" value="UniProtKB-UniRule"/>
</dbReference>
<feature type="domain" description="FtsK" evidence="7">
    <location>
        <begin position="126"/>
        <end position="315"/>
    </location>
</feature>
<reference evidence="8 9" key="1">
    <citation type="submission" date="2018-06" db="EMBL/GenBank/DDBJ databases">
        <authorList>
            <consortium name="Pathogen Informatics"/>
            <person name="Doyle S."/>
        </authorList>
    </citation>
    <scope>NUCLEOTIDE SEQUENCE [LARGE SCALE GENOMIC DNA]</scope>
    <source>
        <strain evidence="8 9">NCTC1659</strain>
    </source>
</reference>
<feature type="binding site" evidence="6">
    <location>
        <begin position="143"/>
        <end position="150"/>
    </location>
    <ligand>
        <name>ATP</name>
        <dbReference type="ChEBI" id="CHEBI:30616"/>
    </ligand>
</feature>
<dbReference type="SUPFAM" id="SSF46785">
    <property type="entry name" value="Winged helix' DNA-binding domain"/>
    <property type="match status" value="1"/>
</dbReference>
<evidence type="ECO:0000256" key="5">
    <source>
        <dbReference type="ARBA" id="ARBA00024784"/>
    </source>
</evidence>
<dbReference type="Gene3D" id="1.10.10.10">
    <property type="entry name" value="Winged helix-like DNA-binding domain superfamily/Winged helix DNA-binding domain"/>
    <property type="match status" value="1"/>
</dbReference>
<evidence type="ECO:0000313" key="9">
    <source>
        <dbReference type="Proteomes" id="UP000254329"/>
    </source>
</evidence>
<keyword evidence="4" id="KW-0238">DNA-binding</keyword>
<keyword evidence="3 6" id="KW-0067">ATP-binding</keyword>
<evidence type="ECO:0000259" key="7">
    <source>
        <dbReference type="PROSITE" id="PS50901"/>
    </source>
</evidence>
<dbReference type="InterPro" id="IPR018541">
    <property type="entry name" value="Ftsk_gamma"/>
</dbReference>
<dbReference type="Pfam" id="PF01580">
    <property type="entry name" value="FtsK_SpoIIIE"/>
    <property type="match status" value="1"/>
</dbReference>
<dbReference type="InterPro" id="IPR027417">
    <property type="entry name" value="P-loop_NTPase"/>
</dbReference>
<evidence type="ECO:0000256" key="2">
    <source>
        <dbReference type="ARBA" id="ARBA00022741"/>
    </source>
</evidence>